<evidence type="ECO:0000313" key="2">
    <source>
        <dbReference type="Proteomes" id="UP000000763"/>
    </source>
</evidence>
<dbReference type="Proteomes" id="UP000000763">
    <property type="component" value="Chromosome 3"/>
</dbReference>
<dbReference type="PANTHER" id="PTHR36766:SF70">
    <property type="entry name" value="DISEASE RESISTANCE PROTEIN RGA4"/>
    <property type="match status" value="1"/>
</dbReference>
<proteinExistence type="predicted"/>
<accession>Q10AK7</accession>
<evidence type="ECO:0000313" key="1">
    <source>
        <dbReference type="EMBL" id="AAO37959.1"/>
    </source>
</evidence>
<reference evidence="2" key="1">
    <citation type="journal article" date="2005" name="Nature">
        <title>The map-based sequence of the rice genome.</title>
        <authorList>
            <consortium name="International rice genome sequencing project (IRGSP)"/>
            <person name="Matsumoto T."/>
            <person name="Wu J."/>
            <person name="Kanamori H."/>
            <person name="Katayose Y."/>
            <person name="Fujisawa M."/>
            <person name="Namiki N."/>
            <person name="Mizuno H."/>
            <person name="Yamamoto K."/>
            <person name="Antonio B.A."/>
            <person name="Baba T."/>
            <person name="Sakata K."/>
            <person name="Nagamura Y."/>
            <person name="Aoki H."/>
            <person name="Arikawa K."/>
            <person name="Arita K."/>
            <person name="Bito T."/>
            <person name="Chiden Y."/>
            <person name="Fujitsuka N."/>
            <person name="Fukunaka R."/>
            <person name="Hamada M."/>
            <person name="Harada C."/>
            <person name="Hayashi A."/>
            <person name="Hijishita S."/>
            <person name="Honda M."/>
            <person name="Hosokawa S."/>
            <person name="Ichikawa Y."/>
            <person name="Idonuma A."/>
            <person name="Iijima M."/>
            <person name="Ikeda M."/>
            <person name="Ikeno M."/>
            <person name="Ito K."/>
            <person name="Ito S."/>
            <person name="Ito T."/>
            <person name="Ito Y."/>
            <person name="Ito Y."/>
            <person name="Iwabuchi A."/>
            <person name="Kamiya K."/>
            <person name="Karasawa W."/>
            <person name="Kurita K."/>
            <person name="Katagiri S."/>
            <person name="Kikuta A."/>
            <person name="Kobayashi H."/>
            <person name="Kobayashi N."/>
            <person name="Machita K."/>
            <person name="Maehara T."/>
            <person name="Masukawa M."/>
            <person name="Mizubayashi T."/>
            <person name="Mukai Y."/>
            <person name="Nagasaki H."/>
            <person name="Nagata Y."/>
            <person name="Naito S."/>
            <person name="Nakashima M."/>
            <person name="Nakama Y."/>
            <person name="Nakamichi Y."/>
            <person name="Nakamura M."/>
            <person name="Meguro A."/>
            <person name="Negishi M."/>
            <person name="Ohta I."/>
            <person name="Ohta T."/>
            <person name="Okamoto M."/>
            <person name="Ono N."/>
            <person name="Saji S."/>
            <person name="Sakaguchi M."/>
            <person name="Sakai K."/>
            <person name="Shibata M."/>
            <person name="Shimokawa T."/>
            <person name="Song J."/>
            <person name="Takazaki Y."/>
            <person name="Terasawa K."/>
            <person name="Tsugane M."/>
            <person name="Tsuji K."/>
            <person name="Ueda S."/>
            <person name="Waki K."/>
            <person name="Yamagata H."/>
            <person name="Yamamoto M."/>
            <person name="Yamamoto S."/>
            <person name="Yamane H."/>
            <person name="Yoshiki S."/>
            <person name="Yoshihara R."/>
            <person name="Yukawa K."/>
            <person name="Zhong H."/>
            <person name="Yano M."/>
            <person name="Yuan Q."/>
            <person name="Ouyang S."/>
            <person name="Liu J."/>
            <person name="Jones K.M."/>
            <person name="Gansberger K."/>
            <person name="Moffat K."/>
            <person name="Hill J."/>
            <person name="Bera J."/>
            <person name="Fadrosh D."/>
            <person name="Jin S."/>
            <person name="Johri S."/>
            <person name="Kim M."/>
            <person name="Overton L."/>
            <person name="Reardon M."/>
            <person name="Tsitrin T."/>
            <person name="Vuong H."/>
            <person name="Weaver B."/>
            <person name="Ciecko A."/>
            <person name="Tallon L."/>
            <person name="Jackson J."/>
            <person name="Pai G."/>
            <person name="Aken S.V."/>
            <person name="Utterback T."/>
            <person name="Reidmuller S."/>
            <person name="Feldblyum T."/>
            <person name="Hsiao J."/>
            <person name="Zismann V."/>
            <person name="Iobst S."/>
            <person name="de Vazeille A.R."/>
            <person name="Buell C.R."/>
            <person name="Ying K."/>
            <person name="Li Y."/>
            <person name="Lu T."/>
            <person name="Huang Y."/>
            <person name="Zhao Q."/>
            <person name="Feng Q."/>
            <person name="Zhang L."/>
            <person name="Zhu J."/>
            <person name="Weng Q."/>
            <person name="Mu J."/>
            <person name="Lu Y."/>
            <person name="Fan D."/>
            <person name="Liu Y."/>
            <person name="Guan J."/>
            <person name="Zhang Y."/>
            <person name="Yu S."/>
            <person name="Liu X."/>
            <person name="Zhang Y."/>
            <person name="Hong G."/>
            <person name="Han B."/>
            <person name="Choisne N."/>
            <person name="Demange N."/>
            <person name="Orjeda G."/>
            <person name="Samain S."/>
            <person name="Cattolico L."/>
            <person name="Pelletier E."/>
            <person name="Couloux A."/>
            <person name="Segurens B."/>
            <person name="Wincker P."/>
            <person name="D'Hont A."/>
            <person name="Scarpelli C."/>
            <person name="Weissenbach J."/>
            <person name="Salanoubat M."/>
            <person name="Quetier F."/>
            <person name="Yu Y."/>
            <person name="Kim H.R."/>
            <person name="Rambo T."/>
            <person name="Currie J."/>
            <person name="Collura K."/>
            <person name="Luo M."/>
            <person name="Yang T."/>
            <person name="Ammiraju J.S.S."/>
            <person name="Engler F."/>
            <person name="Soderlund C."/>
            <person name="Wing R.A."/>
            <person name="Palmer L.E."/>
            <person name="de la Bastide M."/>
            <person name="Spiegel L."/>
            <person name="Nascimento L."/>
            <person name="Zutavern T."/>
            <person name="O'Shaughnessy A."/>
            <person name="Dike S."/>
            <person name="Dedhia N."/>
            <person name="Preston R."/>
            <person name="Balija V."/>
            <person name="McCombie W.R."/>
            <person name="Chow T."/>
            <person name="Chen H."/>
            <person name="Chung M."/>
            <person name="Chen C."/>
            <person name="Shaw J."/>
            <person name="Wu H."/>
            <person name="Hsiao K."/>
            <person name="Chao Y."/>
            <person name="Chu M."/>
            <person name="Cheng C."/>
            <person name="Hour A."/>
            <person name="Lee P."/>
            <person name="Lin S."/>
            <person name="Lin Y."/>
            <person name="Liou J."/>
            <person name="Liu S."/>
            <person name="Hsing Y."/>
            <person name="Raghuvanshi S."/>
            <person name="Mohanty A."/>
            <person name="Bharti A.K."/>
            <person name="Gaur A."/>
            <person name="Gupta V."/>
            <person name="Kumar D."/>
            <person name="Ravi V."/>
            <person name="Vij S."/>
            <person name="Kapur A."/>
            <person name="Khurana P."/>
            <person name="Khurana P."/>
            <person name="Khurana J.P."/>
            <person name="Tyagi A.K."/>
            <person name="Gaikwad K."/>
            <person name="Singh A."/>
            <person name="Dalal V."/>
            <person name="Srivastava S."/>
            <person name="Dixit A."/>
            <person name="Pal A.K."/>
            <person name="Ghazi I.A."/>
            <person name="Yadav M."/>
            <person name="Pandit A."/>
            <person name="Bhargava A."/>
            <person name="Sureshbabu K."/>
            <person name="Batra K."/>
            <person name="Sharma T.R."/>
            <person name="Mohapatra T."/>
            <person name="Singh N.K."/>
            <person name="Messing J."/>
            <person name="Nelson A.B."/>
            <person name="Fuks G."/>
            <person name="Kavchok S."/>
            <person name="Keizer G."/>
            <person name="Linton E."/>
            <person name="Llaca V."/>
            <person name="Song R."/>
            <person name="Tanyolac B."/>
            <person name="Young S."/>
            <person name="Ho-Il K."/>
            <person name="Hahn J.H."/>
            <person name="Sangsakoo G."/>
            <person name="Vanavichit A."/>
            <person name="de Mattos Luiz.A.T."/>
            <person name="Zimmer P.D."/>
            <person name="Malone G."/>
            <person name="Dellagostin O."/>
            <person name="de Oliveira A.C."/>
            <person name="Bevan M."/>
            <person name="Bancroft I."/>
            <person name="Minx P."/>
            <person name="Cordum H."/>
            <person name="Wilson R."/>
            <person name="Cheng Z."/>
            <person name="Jin W."/>
            <person name="Jiang J."/>
            <person name="Leong S.A."/>
            <person name="Iwama H."/>
            <person name="Gojobori T."/>
            <person name="Itoh T."/>
            <person name="Niimura Y."/>
            <person name="Fujii Y."/>
            <person name="Habara T."/>
            <person name="Sakai H."/>
            <person name="Sato Y."/>
            <person name="Wilson G."/>
            <person name="Kumar K."/>
            <person name="McCouch S."/>
            <person name="Juretic N."/>
            <person name="Hoen D."/>
            <person name="Wright S."/>
            <person name="Bruskiewich R."/>
            <person name="Bureau T."/>
            <person name="Miyao A."/>
            <person name="Hirochika H."/>
            <person name="Nishikawa T."/>
            <person name="Kadowaki K."/>
            <person name="Sugiura M."/>
            <person name="Burr B."/>
            <person name="Sasaki T."/>
        </authorList>
    </citation>
    <scope>NUCLEOTIDE SEQUENCE [LARGE SCALE GENOMIC DNA]</scope>
    <source>
        <strain evidence="2">cv. Nipponbare</strain>
    </source>
</reference>
<dbReference type="EMBL" id="AC092559">
    <property type="protein sequence ID" value="AAO37959.1"/>
    <property type="molecule type" value="Genomic_DNA"/>
</dbReference>
<dbReference type="Gene3D" id="3.80.10.10">
    <property type="entry name" value="Ribonuclease Inhibitor"/>
    <property type="match status" value="2"/>
</dbReference>
<organism evidence="1 2">
    <name type="scientific">Oryza sativa subsp. japonica</name>
    <name type="common">Rice</name>
    <dbReference type="NCBI Taxonomy" id="39947"/>
    <lineage>
        <taxon>Eukaryota</taxon>
        <taxon>Viridiplantae</taxon>
        <taxon>Streptophyta</taxon>
        <taxon>Embryophyta</taxon>
        <taxon>Tracheophyta</taxon>
        <taxon>Spermatophyta</taxon>
        <taxon>Magnoliopsida</taxon>
        <taxon>Liliopsida</taxon>
        <taxon>Poales</taxon>
        <taxon>Poaceae</taxon>
        <taxon>BOP clade</taxon>
        <taxon>Oryzoideae</taxon>
        <taxon>Oryzeae</taxon>
        <taxon>Oryzinae</taxon>
        <taxon>Oryza</taxon>
        <taxon>Oryza sativa</taxon>
    </lineage>
</organism>
<dbReference type="PANTHER" id="PTHR36766">
    <property type="entry name" value="PLANT BROAD-SPECTRUM MILDEW RESISTANCE PROTEIN RPW8"/>
    <property type="match status" value="1"/>
</dbReference>
<dbReference type="InterPro" id="IPR032675">
    <property type="entry name" value="LRR_dom_sf"/>
</dbReference>
<reference evidence="2" key="2">
    <citation type="journal article" date="2008" name="Nucleic Acids Res.">
        <title>The rice annotation project database (RAP-DB): 2008 update.</title>
        <authorList>
            <consortium name="The rice annotation project (RAP)"/>
        </authorList>
    </citation>
    <scope>GENOME REANNOTATION</scope>
    <source>
        <strain evidence="2">cv. Nipponbare</strain>
    </source>
</reference>
<sequence length="363" mass="40640">MELDDLDIFQKWEAVDGTLKEEVAFPQLDKLTINECPELTTLPEAPKLSVLNIHEGNQQISLQAASRYTTSLSSLHLHLSTDGTETTSVAKQQDSSELVIEDEKWNHKSPLELMNLNGCNLLFSHPSALALWTCFVQLIDLNIRKVDALLYWPEKVFQGLVSLRKLEVPNLPASLKLLDIRGCRGLESIIFNQQQDRTMLVNAESFAQPDKSSLISGSTSETNNRTLPRLESLVIWNCDRLEVLHLPPSIKKLDISCCEELQSLSGKLDAVQELNIESCQSLKSLESCLGELPSLQQLTLFDCESLVSLPKGPQAYSSLTSLTVSYCSGIKVLPPSLQQRLDDIEEKELDACYEGNLHFLHFF</sequence>
<protein>
    <submittedName>
        <fullName evidence="1">Disease resistance protein</fullName>
    </submittedName>
</protein>
<gene>
    <name evidence="1" type="ORF">OSJNBb0096M04.60</name>
</gene>
<name>Q10AK7_ORYSJ</name>
<dbReference type="SUPFAM" id="SSF52058">
    <property type="entry name" value="L domain-like"/>
    <property type="match status" value="1"/>
</dbReference>
<dbReference type="AlphaFoldDB" id="Q10AK7"/>